<organism evidence="1">
    <name type="scientific">Vitis vinifera</name>
    <name type="common">Grape</name>
    <dbReference type="NCBI Taxonomy" id="29760"/>
    <lineage>
        <taxon>Eukaryota</taxon>
        <taxon>Viridiplantae</taxon>
        <taxon>Streptophyta</taxon>
        <taxon>Embryophyta</taxon>
        <taxon>Tracheophyta</taxon>
        <taxon>Spermatophyta</taxon>
        <taxon>Magnoliopsida</taxon>
        <taxon>eudicotyledons</taxon>
        <taxon>Gunneridae</taxon>
        <taxon>Pentapetalae</taxon>
        <taxon>rosids</taxon>
        <taxon>Vitales</taxon>
        <taxon>Vitaceae</taxon>
        <taxon>Viteae</taxon>
        <taxon>Vitis</taxon>
    </lineage>
</organism>
<gene>
    <name evidence="1" type="ORF">VITISV_042852</name>
</gene>
<proteinExistence type="predicted"/>
<dbReference type="AlphaFoldDB" id="A5BNL6"/>
<dbReference type="EMBL" id="AM465795">
    <property type="protein sequence ID" value="CAN70373.1"/>
    <property type="molecule type" value="Genomic_DNA"/>
</dbReference>
<name>A5BNL6_VITVI</name>
<protein>
    <submittedName>
        <fullName evidence="1">Uncharacterized protein</fullName>
    </submittedName>
</protein>
<sequence>MRNIRMECRRRRIPDVRHPGGMSVEQNSGCETSGWNVRCHTSQGDRLRVQGVGTPPPDDTERASLSGATLSGFSKRICGTLPYPDSLREKHTTLAIITPRTIAYPIRICCLDHWLKCTSLATSFR</sequence>
<accession>A5BNL6</accession>
<reference evidence="1" key="1">
    <citation type="journal article" date="2007" name="PLoS ONE">
        <title>The first genome sequence of an elite grapevine cultivar (Pinot noir Vitis vinifera L.): coping with a highly heterozygous genome.</title>
        <authorList>
            <person name="Velasco R."/>
            <person name="Zharkikh A."/>
            <person name="Troggio M."/>
            <person name="Cartwright D.A."/>
            <person name="Cestaro A."/>
            <person name="Pruss D."/>
            <person name="Pindo M."/>
            <person name="FitzGerald L.M."/>
            <person name="Vezzulli S."/>
            <person name="Reid J."/>
            <person name="Malacarne G."/>
            <person name="Iliev D."/>
            <person name="Coppola G."/>
            <person name="Wardell B."/>
            <person name="Micheletti D."/>
            <person name="Macalma T."/>
            <person name="Facci M."/>
            <person name="Mitchell J.T."/>
            <person name="Perazzolli M."/>
            <person name="Eldredge G."/>
            <person name="Gatto P."/>
            <person name="Oyzerski R."/>
            <person name="Moretto M."/>
            <person name="Gutin N."/>
            <person name="Stefanini M."/>
            <person name="Chen Y."/>
            <person name="Segala C."/>
            <person name="Davenport C."/>
            <person name="Dematte L."/>
            <person name="Mraz A."/>
            <person name="Battilana J."/>
            <person name="Stormo K."/>
            <person name="Costa F."/>
            <person name="Tao Q."/>
            <person name="Si-Ammour A."/>
            <person name="Harkins T."/>
            <person name="Lackey A."/>
            <person name="Perbost C."/>
            <person name="Taillon B."/>
            <person name="Stella A."/>
            <person name="Solovyev V."/>
            <person name="Fawcett J.A."/>
            <person name="Sterck L."/>
            <person name="Vandepoele K."/>
            <person name="Grando S.M."/>
            <person name="Toppo S."/>
            <person name="Moser C."/>
            <person name="Lanchbury J."/>
            <person name="Bogden R."/>
            <person name="Skolnick M."/>
            <person name="Sgaramella V."/>
            <person name="Bhatnagar S.K."/>
            <person name="Fontana P."/>
            <person name="Gutin A."/>
            <person name="Van de Peer Y."/>
            <person name="Salamini F."/>
            <person name="Viola R."/>
        </authorList>
    </citation>
    <scope>NUCLEOTIDE SEQUENCE</scope>
</reference>
<evidence type="ECO:0000313" key="1">
    <source>
        <dbReference type="EMBL" id="CAN70373.1"/>
    </source>
</evidence>